<dbReference type="PANTHER" id="PTHR47816:SF4">
    <property type="entry name" value="RIBOSOMAL RNA SMALL SUBUNIT METHYLTRANSFERASE C"/>
    <property type="match status" value="1"/>
</dbReference>
<gene>
    <name evidence="7" type="ORF">HNR37_001026</name>
</gene>
<comment type="caution">
    <text evidence="7">The sequence shown here is derived from an EMBL/GenBank/DDBJ whole genome shotgun (WGS) entry which is preliminary data.</text>
</comment>
<dbReference type="EC" id="2.1.1.172" evidence="7"/>
<keyword evidence="8" id="KW-1185">Reference proteome</keyword>
<feature type="domain" description="Methyltransferase small" evidence="6">
    <location>
        <begin position="119"/>
        <end position="286"/>
    </location>
</feature>
<reference evidence="7 8" key="1">
    <citation type="submission" date="2020-08" db="EMBL/GenBank/DDBJ databases">
        <title>Genomic Encyclopedia of Type Strains, Phase IV (KMG-IV): sequencing the most valuable type-strain genomes for metagenomic binning, comparative biology and taxonomic classification.</title>
        <authorList>
            <person name="Goeker M."/>
        </authorList>
    </citation>
    <scope>NUCLEOTIDE SEQUENCE [LARGE SCALE GENOMIC DNA]</scope>
    <source>
        <strain evidence="7 8">DSM 22071</strain>
    </source>
</reference>
<protein>
    <submittedName>
        <fullName evidence="7">16S rRNA (Guanine1207-N2)-methyltransferase</fullName>
        <ecNumber evidence="7">2.1.1.172</ecNumber>
    </submittedName>
</protein>
<evidence type="ECO:0000313" key="7">
    <source>
        <dbReference type="EMBL" id="MBB5021713.1"/>
    </source>
</evidence>
<evidence type="ECO:0000259" key="6">
    <source>
        <dbReference type="Pfam" id="PF05175"/>
    </source>
</evidence>
<dbReference type="GO" id="GO:0052914">
    <property type="term" value="F:16S rRNA (guanine(1207)-N(2))-methyltransferase activity"/>
    <property type="evidence" value="ECO:0007669"/>
    <property type="project" value="UniProtKB-EC"/>
</dbReference>
<dbReference type="RefSeq" id="WP_183730912.1">
    <property type="nucleotide sequence ID" value="NZ_JACHID010000005.1"/>
</dbReference>
<evidence type="ECO:0000256" key="3">
    <source>
        <dbReference type="ARBA" id="ARBA00022603"/>
    </source>
</evidence>
<sequence length="295" mass="32649">METLWCTPGDALGQINTGFALVCKALRKGKLPQQADLHLAWELTQTDGNILVWGYNNQGVRPLEKYCQQKGLPVKSVAVQGRGRAFLIHRIKTSNPFTTGLHSYEKLQYHTEAVEGLEFTYCSLPGVFSHGRIDEGTRFFLQTLLREVRVELKGPLLDLACGSGVLGAAMARLDKGPIHMCDASAVAVKAASGTAICHQLPLPFGSHVYSRVNQRYRTILCNPPFHQGVTTEYHIPEAIICQSRQYLLPGGKLLLVANRFLPYENIAHQVGAQVKKLSEGNGFKVLAISWDRRRG</sequence>
<evidence type="ECO:0000256" key="4">
    <source>
        <dbReference type="ARBA" id="ARBA00022679"/>
    </source>
</evidence>
<name>A0A7W7Y474_9BACT</name>
<evidence type="ECO:0000313" key="8">
    <source>
        <dbReference type="Proteomes" id="UP000528322"/>
    </source>
</evidence>
<evidence type="ECO:0000256" key="2">
    <source>
        <dbReference type="ARBA" id="ARBA00022552"/>
    </source>
</evidence>
<dbReference type="PROSITE" id="PS00092">
    <property type="entry name" value="N6_MTASE"/>
    <property type="match status" value="1"/>
</dbReference>
<evidence type="ECO:0000256" key="5">
    <source>
        <dbReference type="ARBA" id="ARBA00022691"/>
    </source>
</evidence>
<keyword evidence="1" id="KW-0963">Cytoplasm</keyword>
<dbReference type="PANTHER" id="PTHR47816">
    <property type="entry name" value="RIBOSOMAL RNA SMALL SUBUNIT METHYLTRANSFERASE C"/>
    <property type="match status" value="1"/>
</dbReference>
<dbReference type="InterPro" id="IPR002052">
    <property type="entry name" value="DNA_methylase_N6_adenine_CS"/>
</dbReference>
<dbReference type="EMBL" id="JACHID010000005">
    <property type="protein sequence ID" value="MBB5021713.1"/>
    <property type="molecule type" value="Genomic_DNA"/>
</dbReference>
<dbReference type="Gene3D" id="3.40.50.150">
    <property type="entry name" value="Vaccinia Virus protein VP39"/>
    <property type="match status" value="1"/>
</dbReference>
<dbReference type="Proteomes" id="UP000528322">
    <property type="component" value="Unassembled WGS sequence"/>
</dbReference>
<dbReference type="SUPFAM" id="SSF53335">
    <property type="entry name" value="S-adenosyl-L-methionine-dependent methyltransferases"/>
    <property type="match status" value="1"/>
</dbReference>
<dbReference type="InterPro" id="IPR029063">
    <property type="entry name" value="SAM-dependent_MTases_sf"/>
</dbReference>
<dbReference type="AlphaFoldDB" id="A0A7W7Y474"/>
<keyword evidence="5" id="KW-0949">S-adenosyl-L-methionine</keyword>
<dbReference type="Pfam" id="PF05175">
    <property type="entry name" value="MTS"/>
    <property type="match status" value="1"/>
</dbReference>
<keyword evidence="3 7" id="KW-0489">Methyltransferase</keyword>
<accession>A0A7W7Y474</accession>
<evidence type="ECO:0000256" key="1">
    <source>
        <dbReference type="ARBA" id="ARBA00022490"/>
    </source>
</evidence>
<dbReference type="InterPro" id="IPR007848">
    <property type="entry name" value="Small_mtfrase_dom"/>
</dbReference>
<dbReference type="InterPro" id="IPR046977">
    <property type="entry name" value="RsmC/RlmG"/>
</dbReference>
<organism evidence="7 8">
    <name type="scientific">Desulfurispira natronophila</name>
    <dbReference type="NCBI Taxonomy" id="682562"/>
    <lineage>
        <taxon>Bacteria</taxon>
        <taxon>Pseudomonadati</taxon>
        <taxon>Chrysiogenota</taxon>
        <taxon>Chrysiogenia</taxon>
        <taxon>Chrysiogenales</taxon>
        <taxon>Chrysiogenaceae</taxon>
        <taxon>Desulfurispira</taxon>
    </lineage>
</organism>
<keyword evidence="4 7" id="KW-0808">Transferase</keyword>
<proteinExistence type="predicted"/>
<keyword evidence="2" id="KW-0698">rRNA processing</keyword>
<dbReference type="GO" id="GO:0003676">
    <property type="term" value="F:nucleic acid binding"/>
    <property type="evidence" value="ECO:0007669"/>
    <property type="project" value="InterPro"/>
</dbReference>